<comment type="subcellular location">
    <subcellularLocation>
        <location evidence="1">Membrane</location>
        <topology evidence="1">Single-pass type I membrane protein</topology>
    </subcellularLocation>
</comment>
<dbReference type="AlphaFoldDB" id="A0A671F287"/>
<dbReference type="InterPro" id="IPR003532">
    <property type="entry name" value="Short_hematopoietin_rcpt_2_CS"/>
</dbReference>
<dbReference type="Gene3D" id="2.60.40.10">
    <property type="entry name" value="Immunoglobulins"/>
    <property type="match status" value="3"/>
</dbReference>
<feature type="domain" description="Type I cytokine receptor cytokine-binding" evidence="10">
    <location>
        <begin position="132"/>
        <end position="236"/>
    </location>
</feature>
<dbReference type="GeneTree" id="ENSGT00940000160890"/>
<keyword evidence="3 9" id="KW-0732">Signal</keyword>
<keyword evidence="5 8" id="KW-0472">Membrane</keyword>
<dbReference type="GO" id="GO:0002437">
    <property type="term" value="P:inflammatory response to antigenic stimulus"/>
    <property type="evidence" value="ECO:0007669"/>
    <property type="project" value="Ensembl"/>
</dbReference>
<sequence length="419" mass="47399">MIIMACVLLILLGGAVILPADLLPDKTFSLLPPVNFTMKEAGLAQVLLRWEPNPDQEQMNVKLGYHVKINAPQEDEFETRSTESKHVSILHQGFSASVRTIPWHNHTLRASSWVSAELKAPPGSPGTSIVNLTCTTNTVATNCTHLQPYQVSLHCTWLVGKDAPEDTQYFLYYRYGSQTEECQEYSQDTLKRKNACWFPRAFIHSKGRDWLAVRVNGSSKHTAIKPFDQLFALHAIDQVNPPVNVTARIEGTRLSIRWEKPVSAFPAHCFDYEVKIYNTRKGAFQTANMTTSEFTSTVRDISKYSVQVRAAVRSVCRAAGLWSKWSQPIDVGNDEPKPWTEWFLVVLMTTVCIVFILSLVCRRCHLWTKLFPPVPAPKSNIKDFVVTVNYEKSGSGETEIEVISYVEEPELEVLEDFVF</sequence>
<dbReference type="SUPFAM" id="SSF49265">
    <property type="entry name" value="Fibronectin type III"/>
    <property type="match status" value="2"/>
</dbReference>
<dbReference type="GO" id="GO:0009897">
    <property type="term" value="C:external side of plasma membrane"/>
    <property type="evidence" value="ECO:0007669"/>
    <property type="project" value="TreeGrafter"/>
</dbReference>
<dbReference type="FunCoup" id="A0A671F287">
    <property type="interactions" value="103"/>
</dbReference>
<dbReference type="Ensembl" id="ENSRFET00010021471.1">
    <property type="protein sequence ID" value="ENSRFEP00010019725.1"/>
    <property type="gene ID" value="ENSRFEG00010012950.1"/>
</dbReference>
<feature type="transmembrane region" description="Helical" evidence="8">
    <location>
        <begin position="342"/>
        <end position="361"/>
    </location>
</feature>
<dbReference type="InterPro" id="IPR013783">
    <property type="entry name" value="Ig-like_fold"/>
</dbReference>
<accession>A0A671F287</accession>
<evidence type="ECO:0000256" key="2">
    <source>
        <dbReference type="ARBA" id="ARBA00022692"/>
    </source>
</evidence>
<organism evidence="11 12">
    <name type="scientific">Rhinolophus ferrumequinum</name>
    <name type="common">Greater horseshoe bat</name>
    <dbReference type="NCBI Taxonomy" id="59479"/>
    <lineage>
        <taxon>Eukaryota</taxon>
        <taxon>Metazoa</taxon>
        <taxon>Chordata</taxon>
        <taxon>Craniata</taxon>
        <taxon>Vertebrata</taxon>
        <taxon>Euteleostomi</taxon>
        <taxon>Mammalia</taxon>
        <taxon>Eutheria</taxon>
        <taxon>Laurasiatheria</taxon>
        <taxon>Chiroptera</taxon>
        <taxon>Yinpterochiroptera</taxon>
        <taxon>Rhinolophoidea</taxon>
        <taxon>Rhinolophidae</taxon>
        <taxon>Rhinolophinae</taxon>
        <taxon>Rhinolophus</taxon>
    </lineage>
</organism>
<feature type="signal peptide" evidence="9">
    <location>
        <begin position="1"/>
        <end position="17"/>
    </location>
</feature>
<dbReference type="InterPro" id="IPR036116">
    <property type="entry name" value="FN3_sf"/>
</dbReference>
<reference evidence="11 12" key="1">
    <citation type="journal article" date="2015" name="Annu Rev Anim Biosci">
        <title>The Genome 10K Project: a way forward.</title>
        <authorList>
            <person name="Koepfli K.P."/>
            <person name="Paten B."/>
            <person name="O'Brien S.J."/>
            <person name="Koepfli K.P."/>
            <person name="Paten B."/>
            <person name="Antunes A."/>
            <person name="Belov K."/>
            <person name="Bustamante C."/>
            <person name="Castoe T.A."/>
            <person name="Clawson H."/>
            <person name="Crawford A.J."/>
            <person name="Diekhans M."/>
            <person name="Distel D."/>
            <person name="Durbin R."/>
            <person name="Earl D."/>
            <person name="Fujita M.K."/>
            <person name="Gamble T."/>
            <person name="Georges A."/>
            <person name="Gemmell N."/>
            <person name="Gilbert M.T."/>
            <person name="Graves J.M."/>
            <person name="Green R.E."/>
            <person name="Hickey G."/>
            <person name="Jarvis E.D."/>
            <person name="Johnson W."/>
            <person name="Komissarov A."/>
            <person name="Korf I."/>
            <person name="Kuhn R."/>
            <person name="Larkin D.M."/>
            <person name="Lewin H."/>
            <person name="Lopez J.V."/>
            <person name="Ma J."/>
            <person name="Marques-Bonet T."/>
            <person name="Miller W."/>
            <person name="Murphy R."/>
            <person name="Pevzner P."/>
            <person name="Shapiro B."/>
            <person name="Steiner C."/>
            <person name="Tamazian G."/>
            <person name="Venkatesh B."/>
            <person name="Wang J."/>
            <person name="Wayne R."/>
            <person name="Wiley E."/>
            <person name="Yang H."/>
            <person name="Zhang G."/>
            <person name="Haussler D."/>
            <person name="Ryder O."/>
            <person name="O'Brien S.J."/>
        </authorList>
    </citation>
    <scope>NUCLEOTIDE SEQUENCE</scope>
</reference>
<evidence type="ECO:0000256" key="6">
    <source>
        <dbReference type="ARBA" id="ARBA00023170"/>
    </source>
</evidence>
<dbReference type="GO" id="GO:0030222">
    <property type="term" value="P:eosinophil differentiation"/>
    <property type="evidence" value="ECO:0007669"/>
    <property type="project" value="Ensembl"/>
</dbReference>
<reference evidence="11 12" key="2">
    <citation type="journal article" date="2018" name="Annu Rev Anim Biosci">
        <title>Bat Biology, Genomes, and the Bat1K Project: To Generate Chromosome-Level Genomes for All Living Bat Species.</title>
        <authorList>
            <person name="Teeling E.C."/>
            <person name="Vernes S.C."/>
            <person name="Davalos L.M."/>
            <person name="Ray D.A."/>
            <person name="Gilbert M.T.P."/>
            <person name="Myers E."/>
        </authorList>
    </citation>
    <scope>NUCLEOTIDE SEQUENCE</scope>
</reference>
<keyword evidence="2 8" id="KW-0812">Transmembrane</keyword>
<protein>
    <submittedName>
        <fullName evidence="11">Interleukin 5 receptor subunit alpha</fullName>
    </submittedName>
</protein>
<evidence type="ECO:0000259" key="10">
    <source>
        <dbReference type="Pfam" id="PF09240"/>
    </source>
</evidence>
<dbReference type="Pfam" id="PF09240">
    <property type="entry name" value="IL6Ra-bind"/>
    <property type="match status" value="1"/>
</dbReference>
<dbReference type="OMA" id="NKFRDPF"/>
<evidence type="ECO:0000256" key="9">
    <source>
        <dbReference type="SAM" id="SignalP"/>
    </source>
</evidence>
<dbReference type="Proteomes" id="UP000472240">
    <property type="component" value="Chromosome 17"/>
</dbReference>
<evidence type="ECO:0000313" key="11">
    <source>
        <dbReference type="Ensembl" id="ENSRFEP00010019725.1"/>
    </source>
</evidence>
<evidence type="ECO:0000256" key="7">
    <source>
        <dbReference type="ARBA" id="ARBA00023180"/>
    </source>
</evidence>
<gene>
    <name evidence="11" type="primary">IL5RA</name>
</gene>
<evidence type="ECO:0000256" key="1">
    <source>
        <dbReference type="ARBA" id="ARBA00004479"/>
    </source>
</evidence>
<evidence type="ECO:0000313" key="12">
    <source>
        <dbReference type="Proteomes" id="UP000472240"/>
    </source>
</evidence>
<keyword evidence="4 8" id="KW-1133">Transmembrane helix</keyword>
<dbReference type="PANTHER" id="PTHR23037:SF46">
    <property type="entry name" value="INTERLEUKIN 5 RECEPTOR SUBUNIT ALPHA"/>
    <property type="match status" value="1"/>
</dbReference>
<feature type="chain" id="PRO_5045233966" evidence="9">
    <location>
        <begin position="18"/>
        <end position="419"/>
    </location>
</feature>
<dbReference type="GO" id="GO:0004914">
    <property type="term" value="F:interleukin-5 receptor activity"/>
    <property type="evidence" value="ECO:0007669"/>
    <property type="project" value="Ensembl"/>
</dbReference>
<evidence type="ECO:0000256" key="8">
    <source>
        <dbReference type="SAM" id="Phobius"/>
    </source>
</evidence>
<dbReference type="InterPro" id="IPR015321">
    <property type="entry name" value="TypeI_recpt_CBD"/>
</dbReference>
<dbReference type="InParanoid" id="A0A671F287"/>
<name>A0A671F287_RHIFE</name>
<reference evidence="12" key="3">
    <citation type="submission" date="2018-12" db="EMBL/GenBank/DDBJ databases">
        <title>G10K-VGP greater horseshoe bat female genome, primary haplotype.</title>
        <authorList>
            <person name="Teeling E."/>
            <person name="Myers G."/>
            <person name="Vernes S."/>
            <person name="Pippel M."/>
            <person name="Winkler S."/>
            <person name="Fedrigo O."/>
            <person name="Rhie A."/>
            <person name="Koren S."/>
            <person name="Phillippy A."/>
            <person name="Lewin H."/>
            <person name="Damas J."/>
            <person name="Howe K."/>
            <person name="Mountcastle J."/>
            <person name="Jarvis E.D."/>
        </authorList>
    </citation>
    <scope>NUCLEOTIDE SEQUENCE [LARGE SCALE GENOMIC DNA]</scope>
</reference>
<evidence type="ECO:0000256" key="5">
    <source>
        <dbReference type="ARBA" id="ARBA00023136"/>
    </source>
</evidence>
<keyword evidence="6" id="KW-0675">Receptor</keyword>
<dbReference type="GO" id="GO:0032674">
    <property type="term" value="P:regulation of interleukin-5 production"/>
    <property type="evidence" value="ECO:0007669"/>
    <property type="project" value="Ensembl"/>
</dbReference>
<reference evidence="11" key="4">
    <citation type="submission" date="2025-08" db="UniProtKB">
        <authorList>
            <consortium name="Ensembl"/>
        </authorList>
    </citation>
    <scope>IDENTIFICATION</scope>
</reference>
<proteinExistence type="predicted"/>
<keyword evidence="7" id="KW-0325">Glycoprotein</keyword>
<dbReference type="PROSITE" id="PS01356">
    <property type="entry name" value="HEMATOPO_REC_S_F2"/>
    <property type="match status" value="1"/>
</dbReference>
<evidence type="ECO:0000256" key="3">
    <source>
        <dbReference type="ARBA" id="ARBA00022729"/>
    </source>
</evidence>
<keyword evidence="12" id="KW-1185">Reference proteome</keyword>
<evidence type="ECO:0000256" key="4">
    <source>
        <dbReference type="ARBA" id="ARBA00022989"/>
    </source>
</evidence>
<dbReference type="PANTHER" id="PTHR23037">
    <property type="entry name" value="CYTOKINE RECEPTOR"/>
    <property type="match status" value="1"/>
</dbReference>
<reference evidence="11" key="5">
    <citation type="submission" date="2025-09" db="UniProtKB">
        <authorList>
            <consortium name="Ensembl"/>
        </authorList>
    </citation>
    <scope>IDENTIFICATION</scope>
</reference>